<feature type="region of interest" description="Disordered" evidence="6">
    <location>
        <begin position="182"/>
        <end position="205"/>
    </location>
</feature>
<dbReference type="RefSeq" id="XP_033423872.1">
    <property type="nucleotide sequence ID" value="XM_033573320.1"/>
</dbReference>
<dbReference type="VEuPathDB" id="FungiDB:EYZ11_004606"/>
<comment type="subcellular location">
    <subcellularLocation>
        <location evidence="1">Nucleus</location>
    </subcellularLocation>
</comment>
<keyword evidence="3" id="KW-0805">Transcription regulation</keyword>
<gene>
    <name evidence="8" type="ORF">ATNIH1004_008715</name>
</gene>
<organism evidence="8 9">
    <name type="scientific">Aspergillus tanneri</name>
    <dbReference type="NCBI Taxonomy" id="1220188"/>
    <lineage>
        <taxon>Eukaryota</taxon>
        <taxon>Fungi</taxon>
        <taxon>Dikarya</taxon>
        <taxon>Ascomycota</taxon>
        <taxon>Pezizomycotina</taxon>
        <taxon>Eurotiomycetes</taxon>
        <taxon>Eurotiomycetidae</taxon>
        <taxon>Eurotiales</taxon>
        <taxon>Aspergillaceae</taxon>
        <taxon>Aspergillus</taxon>
        <taxon>Aspergillus subgen. Circumdati</taxon>
    </lineage>
</organism>
<comment type="caution">
    <text evidence="8">The sequence shown here is derived from an EMBL/GenBank/DDBJ whole genome shotgun (WGS) entry which is preliminary data.</text>
</comment>
<dbReference type="EMBL" id="QUQM01000006">
    <property type="protein sequence ID" value="KAA8644511.1"/>
    <property type="molecule type" value="Genomic_DNA"/>
</dbReference>
<proteinExistence type="predicted"/>
<keyword evidence="5" id="KW-0539">Nucleus</keyword>
<dbReference type="InterPro" id="IPR037525">
    <property type="entry name" value="Velvet_dom"/>
</dbReference>
<evidence type="ECO:0000313" key="9">
    <source>
        <dbReference type="Proteomes" id="UP000324241"/>
    </source>
</evidence>
<dbReference type="Proteomes" id="UP000324241">
    <property type="component" value="Unassembled WGS sequence"/>
</dbReference>
<dbReference type="GeneID" id="54331417"/>
<evidence type="ECO:0000256" key="4">
    <source>
        <dbReference type="ARBA" id="ARBA00023163"/>
    </source>
</evidence>
<accession>A0A5M9MC86</accession>
<dbReference type="PANTHER" id="PTHR33572">
    <property type="entry name" value="SPORE DEVELOPMENT REGULATOR VOSA"/>
    <property type="match status" value="1"/>
</dbReference>
<protein>
    <recommendedName>
        <fullName evidence="7">Velvet domain-containing protein</fullName>
    </recommendedName>
</protein>
<dbReference type="Pfam" id="PF11754">
    <property type="entry name" value="Velvet"/>
    <property type="match status" value="2"/>
</dbReference>
<dbReference type="Gene3D" id="2.60.40.3960">
    <property type="entry name" value="Velvet domain"/>
    <property type="match status" value="1"/>
</dbReference>
<keyword evidence="4" id="KW-0804">Transcription</keyword>
<feature type="compositionally biased region" description="Polar residues" evidence="6">
    <location>
        <begin position="190"/>
        <end position="199"/>
    </location>
</feature>
<dbReference type="InterPro" id="IPR021740">
    <property type="entry name" value="Velvet"/>
</dbReference>
<evidence type="ECO:0000256" key="2">
    <source>
        <dbReference type="ARBA" id="ARBA00022969"/>
    </source>
</evidence>
<keyword evidence="2" id="KW-0749">Sporulation</keyword>
<evidence type="ECO:0000256" key="1">
    <source>
        <dbReference type="ARBA" id="ARBA00004123"/>
    </source>
</evidence>
<dbReference type="GO" id="GO:0030435">
    <property type="term" value="P:sporulation resulting in formation of a cellular spore"/>
    <property type="evidence" value="ECO:0007669"/>
    <property type="project" value="UniProtKB-KW"/>
</dbReference>
<evidence type="ECO:0000256" key="6">
    <source>
        <dbReference type="SAM" id="MobiDB-lite"/>
    </source>
</evidence>
<dbReference type="InterPro" id="IPR038491">
    <property type="entry name" value="Velvet_dom_sf"/>
</dbReference>
<name>A0A5M9MC86_9EURO</name>
<dbReference type="PANTHER" id="PTHR33572:SF18">
    <property type="entry name" value="SPORE DEVELOPMENT REGULATOR VOSA"/>
    <property type="match status" value="1"/>
</dbReference>
<evidence type="ECO:0000313" key="8">
    <source>
        <dbReference type="EMBL" id="KAA8644511.1"/>
    </source>
</evidence>
<feature type="domain" description="Velvet" evidence="7">
    <location>
        <begin position="13"/>
        <end position="184"/>
    </location>
</feature>
<evidence type="ECO:0000256" key="3">
    <source>
        <dbReference type="ARBA" id="ARBA00023015"/>
    </source>
</evidence>
<dbReference type="AlphaFoldDB" id="A0A5M9MC86"/>
<reference evidence="8 9" key="1">
    <citation type="submission" date="2019-08" db="EMBL/GenBank/DDBJ databases">
        <title>The genome sequence of a newly discovered highly antifungal drug resistant Aspergillus species, Aspergillus tanneri NIH 1004.</title>
        <authorList>
            <person name="Mounaud S."/>
            <person name="Singh I."/>
            <person name="Joardar V."/>
            <person name="Pakala S."/>
            <person name="Pakala S."/>
            <person name="Venepally P."/>
            <person name="Chung J.K."/>
            <person name="Losada L."/>
            <person name="Nierman W.C."/>
        </authorList>
    </citation>
    <scope>NUCLEOTIDE SEQUENCE [LARGE SCALE GENOMIC DNA]</scope>
    <source>
        <strain evidence="8 9">NIH1004</strain>
    </source>
</reference>
<evidence type="ECO:0000256" key="5">
    <source>
        <dbReference type="ARBA" id="ARBA00023242"/>
    </source>
</evidence>
<dbReference type="PROSITE" id="PS51821">
    <property type="entry name" value="VELVET"/>
    <property type="match status" value="1"/>
</dbReference>
<dbReference type="OrthoDB" id="5599552at2759"/>
<sequence length="275" mass="30631">MSAFTDVSIAPYSQRPNLELSIRQQPARALVATGKRKEGKTVDPPPIVEVRLRETGTDLSEHYLLSPYYFMCCSLYKVSEDSQVAPVPPSTTLAGTLVSSLYRIRDVDNSNRGYFVFGDLSVQIKGNFRLKFTLFEIQGDTAHYLQSIFSAPFDVSPPRKFPGMVGSTLLTRSFVDQGVKLRLRKRPRVNPQTSPSSSRYPDGTGVQTPFPAFSGSLHWIWEYGDSGGPNKRQRTTVDCGSGKYDAGGQMCQMEAHPQDDHVQYYSYGTTNSMDV</sequence>
<dbReference type="GO" id="GO:0005634">
    <property type="term" value="C:nucleus"/>
    <property type="evidence" value="ECO:0007669"/>
    <property type="project" value="UniProtKB-SubCell"/>
</dbReference>
<evidence type="ECO:0000259" key="7">
    <source>
        <dbReference type="PROSITE" id="PS51821"/>
    </source>
</evidence>